<dbReference type="AlphaFoldDB" id="A0A7S1TCV3"/>
<evidence type="ECO:0000313" key="1">
    <source>
        <dbReference type="EMBL" id="CAD9232148.1"/>
    </source>
</evidence>
<proteinExistence type="predicted"/>
<reference evidence="1" key="1">
    <citation type="submission" date="2021-01" db="EMBL/GenBank/DDBJ databases">
        <authorList>
            <person name="Corre E."/>
            <person name="Pelletier E."/>
            <person name="Niang G."/>
            <person name="Scheremetjew M."/>
            <person name="Finn R."/>
            <person name="Kale V."/>
            <person name="Holt S."/>
            <person name="Cochrane G."/>
            <person name="Meng A."/>
            <person name="Brown T."/>
            <person name="Cohen L."/>
        </authorList>
    </citation>
    <scope>NUCLEOTIDE SEQUENCE</scope>
    <source>
        <strain evidence="1">SAG 36.94</strain>
    </source>
</reference>
<dbReference type="EMBL" id="HBGH01007728">
    <property type="protein sequence ID" value="CAD9232148.1"/>
    <property type="molecule type" value="Transcribed_RNA"/>
</dbReference>
<sequence>MQNAFLMVLSPLIPEFCQPPPFSSQHRTRLILLQLLGISTLSQIRRQTQMQPLSHSATITLSCTPSRDPYLPILATSYVTLNPNSAYAMSTTTSLTFCQTCV</sequence>
<gene>
    <name evidence="1" type="ORF">CCAE0312_LOCUS4229</name>
</gene>
<protein>
    <submittedName>
        <fullName evidence="1">Uncharacterized protein</fullName>
    </submittedName>
</protein>
<organism evidence="1">
    <name type="scientific">Compsopogon caeruleus</name>
    <dbReference type="NCBI Taxonomy" id="31354"/>
    <lineage>
        <taxon>Eukaryota</taxon>
        <taxon>Rhodophyta</taxon>
        <taxon>Compsopogonophyceae</taxon>
        <taxon>Compsopogonales</taxon>
        <taxon>Compsopogonaceae</taxon>
        <taxon>Compsopogon</taxon>
    </lineage>
</organism>
<name>A0A7S1TCV3_9RHOD</name>
<accession>A0A7S1TCV3</accession>